<comment type="caution">
    <text evidence="3">The sequence shown here is derived from an EMBL/GenBank/DDBJ whole genome shotgun (WGS) entry which is preliminary data.</text>
</comment>
<dbReference type="InterPro" id="IPR012347">
    <property type="entry name" value="Ferritin-like"/>
</dbReference>
<sequence>MPRDRADLHLFLQAALALEHLTIPPYLTAMYTLHPGANRPAFYAVRAVVLEEMLHMALVANVLNAVDGRPRVAHSRFVTGYPARLPYSKDRFPVALRHFGVAALETFLHIERPEYVAEPPGHPSVADDDGWTSIGQFYNTIGAGLVRLAEELGEAELFRGDPRLQVGPEHFYNSGGEIFRVADLSSALEALRVITEQGEGVDHTVYNTDDRIFGEVREPAHYFRFDEILRQRKYGPYDTPASGPTGAALDVDWAAAYPIDPEAKVADFPAGSEVRRAADRFNEGYARLLCVLEDAFTGEPETLGRAVPGMLALRELAERLSRNPHPDPARRQRGLHASATYEVTDEHFARARGGHLGAP</sequence>
<protein>
    <submittedName>
        <fullName evidence="3">Ferritin-like protein</fullName>
    </submittedName>
</protein>
<feature type="compositionally biased region" description="Basic and acidic residues" evidence="1">
    <location>
        <begin position="320"/>
        <end position="330"/>
    </location>
</feature>
<dbReference type="PANTHER" id="PTHR34400:SF4">
    <property type="entry name" value="MEMBRANE PROTEIN"/>
    <property type="match status" value="1"/>
</dbReference>
<dbReference type="EMBL" id="BAAABW010000018">
    <property type="protein sequence ID" value="GAA0354797.1"/>
    <property type="molecule type" value="Genomic_DNA"/>
</dbReference>
<evidence type="ECO:0000259" key="2">
    <source>
        <dbReference type="Pfam" id="PF12902"/>
    </source>
</evidence>
<organism evidence="3 4">
    <name type="scientific">Streptomyces blastmyceticus</name>
    <dbReference type="NCBI Taxonomy" id="68180"/>
    <lineage>
        <taxon>Bacteria</taxon>
        <taxon>Bacillati</taxon>
        <taxon>Actinomycetota</taxon>
        <taxon>Actinomycetes</taxon>
        <taxon>Kitasatosporales</taxon>
        <taxon>Streptomycetaceae</taxon>
        <taxon>Streptomyces</taxon>
    </lineage>
</organism>
<evidence type="ECO:0000313" key="3">
    <source>
        <dbReference type="EMBL" id="GAA0354797.1"/>
    </source>
</evidence>
<name>A0ABN0X4K5_9ACTN</name>
<dbReference type="Pfam" id="PF12902">
    <property type="entry name" value="Ferritin-like"/>
    <property type="match status" value="1"/>
</dbReference>
<feature type="domain" description="Iminophenyl-pyruvate dimer synthase" evidence="2">
    <location>
        <begin position="12"/>
        <end position="229"/>
    </location>
</feature>
<keyword evidence="4" id="KW-1185">Reference proteome</keyword>
<dbReference type="InterPro" id="IPR026820">
    <property type="entry name" value="VioB/RebD_dom"/>
</dbReference>
<proteinExistence type="predicted"/>
<evidence type="ECO:0000256" key="1">
    <source>
        <dbReference type="SAM" id="MobiDB-lite"/>
    </source>
</evidence>
<reference evidence="3 4" key="1">
    <citation type="journal article" date="2019" name="Int. J. Syst. Evol. Microbiol.">
        <title>The Global Catalogue of Microorganisms (GCM) 10K type strain sequencing project: providing services to taxonomists for standard genome sequencing and annotation.</title>
        <authorList>
            <consortium name="The Broad Institute Genomics Platform"/>
            <consortium name="The Broad Institute Genome Sequencing Center for Infectious Disease"/>
            <person name="Wu L."/>
            <person name="Ma J."/>
        </authorList>
    </citation>
    <scope>NUCLEOTIDE SEQUENCE [LARGE SCALE GENOMIC DNA]</scope>
    <source>
        <strain evidence="3 4">JCM 4565</strain>
    </source>
</reference>
<dbReference type="PANTHER" id="PTHR34400">
    <property type="match status" value="1"/>
</dbReference>
<gene>
    <name evidence="3" type="ORF">GCM10010319_34940</name>
</gene>
<accession>A0ABN0X4K5</accession>
<feature type="region of interest" description="Disordered" evidence="1">
    <location>
        <begin position="320"/>
        <end position="339"/>
    </location>
</feature>
<dbReference type="Proteomes" id="UP001500063">
    <property type="component" value="Unassembled WGS sequence"/>
</dbReference>
<evidence type="ECO:0000313" key="4">
    <source>
        <dbReference type="Proteomes" id="UP001500063"/>
    </source>
</evidence>
<dbReference type="Gene3D" id="1.20.1260.10">
    <property type="match status" value="1"/>
</dbReference>